<evidence type="ECO:0000256" key="4">
    <source>
        <dbReference type="ARBA" id="ARBA00023125"/>
    </source>
</evidence>
<keyword evidence="9" id="KW-1185">Reference proteome</keyword>
<keyword evidence="3" id="KW-0862">Zinc</keyword>
<dbReference type="InterPro" id="IPR006612">
    <property type="entry name" value="THAP_Znf"/>
</dbReference>
<name>A0A6A5FE88_PERFL</name>
<accession>A0A6A5FE88</accession>
<dbReference type="GO" id="GO:0008270">
    <property type="term" value="F:zinc ion binding"/>
    <property type="evidence" value="ECO:0007669"/>
    <property type="project" value="UniProtKB-KW"/>
</dbReference>
<evidence type="ECO:0000256" key="1">
    <source>
        <dbReference type="ARBA" id="ARBA00022723"/>
    </source>
</evidence>
<dbReference type="GO" id="GO:0003677">
    <property type="term" value="F:DNA binding"/>
    <property type="evidence" value="ECO:0007669"/>
    <property type="project" value="UniProtKB-UniRule"/>
</dbReference>
<sequence>MVKRCAWGTCNSDTRYPERLGDGVYFLPVPKPHLNPDKCLLWIKLCGRPQQQLNVNKINKDVYICSKHFVNGGPSTEFPHPHQATRTGSTVGQKCRLSPKKRCESAPRRTKKDRKIRRGVPLEDEQPPVQQQPEEVPEHLDQHPPLELPSREVEQELLTLRTMLAQKDAEIEEI</sequence>
<dbReference type="AlphaFoldDB" id="A0A6A5FE88"/>
<dbReference type="SUPFAM" id="SSF57716">
    <property type="entry name" value="Glucocorticoid receptor-like (DNA-binding domain)"/>
    <property type="match status" value="1"/>
</dbReference>
<evidence type="ECO:0000313" key="9">
    <source>
        <dbReference type="Proteomes" id="UP000465112"/>
    </source>
</evidence>
<feature type="compositionally biased region" description="Basic and acidic residues" evidence="6">
    <location>
        <begin position="136"/>
        <end position="147"/>
    </location>
</feature>
<protein>
    <recommendedName>
        <fullName evidence="7">THAP-type domain-containing protein</fullName>
    </recommendedName>
</protein>
<evidence type="ECO:0000256" key="6">
    <source>
        <dbReference type="SAM" id="MobiDB-lite"/>
    </source>
</evidence>
<dbReference type="PROSITE" id="PS50950">
    <property type="entry name" value="ZF_THAP"/>
    <property type="match status" value="1"/>
</dbReference>
<dbReference type="EMBL" id="VHII01000003">
    <property type="protein sequence ID" value="KAF1392510.1"/>
    <property type="molecule type" value="Genomic_DNA"/>
</dbReference>
<comment type="caution">
    <text evidence="8">The sequence shown here is derived from an EMBL/GenBank/DDBJ whole genome shotgun (WGS) entry which is preliminary data.</text>
</comment>
<keyword evidence="1" id="KW-0479">Metal-binding</keyword>
<keyword evidence="2 5" id="KW-0863">Zinc-finger</keyword>
<evidence type="ECO:0000256" key="3">
    <source>
        <dbReference type="ARBA" id="ARBA00022833"/>
    </source>
</evidence>
<proteinExistence type="predicted"/>
<dbReference type="Proteomes" id="UP000465112">
    <property type="component" value="Chromosome 3"/>
</dbReference>
<dbReference type="Pfam" id="PF05485">
    <property type="entry name" value="THAP"/>
    <property type="match status" value="1"/>
</dbReference>
<feature type="domain" description="THAP-type" evidence="7">
    <location>
        <begin position="1"/>
        <end position="102"/>
    </location>
</feature>
<feature type="region of interest" description="Disordered" evidence="6">
    <location>
        <begin position="76"/>
        <end position="147"/>
    </location>
</feature>
<evidence type="ECO:0000256" key="2">
    <source>
        <dbReference type="ARBA" id="ARBA00022771"/>
    </source>
</evidence>
<evidence type="ECO:0000259" key="7">
    <source>
        <dbReference type="PROSITE" id="PS50950"/>
    </source>
</evidence>
<gene>
    <name evidence="8" type="ORF">PFLUV_G00028760</name>
</gene>
<evidence type="ECO:0000313" key="8">
    <source>
        <dbReference type="EMBL" id="KAF1392510.1"/>
    </source>
</evidence>
<reference evidence="8 9" key="1">
    <citation type="submission" date="2019-06" db="EMBL/GenBank/DDBJ databases">
        <title>A chromosome-scale genome assembly of the European perch, Perca fluviatilis.</title>
        <authorList>
            <person name="Roques C."/>
            <person name="Zahm M."/>
            <person name="Cabau C."/>
            <person name="Klopp C."/>
            <person name="Bouchez O."/>
            <person name="Donnadieu C."/>
            <person name="Kuhl H."/>
            <person name="Gislard M."/>
            <person name="Guendouz S."/>
            <person name="Journot L."/>
            <person name="Haffray P."/>
            <person name="Bestin A."/>
            <person name="Morvezen R."/>
            <person name="Feron R."/>
            <person name="Wen M."/>
            <person name="Jouanno E."/>
            <person name="Herpin A."/>
            <person name="Schartl M."/>
            <person name="Postlethwait J."/>
            <person name="Schaerlinger B."/>
            <person name="Chardard D."/>
            <person name="Lecocq T."/>
            <person name="Poncet C."/>
            <person name="Jaffrelo L."/>
            <person name="Lampietro C."/>
            <person name="Guiguen Y."/>
        </authorList>
    </citation>
    <scope>NUCLEOTIDE SEQUENCE [LARGE SCALE GENOMIC DNA]</scope>
    <source>
        <tissue evidence="8">Blood</tissue>
    </source>
</reference>
<keyword evidence="4 5" id="KW-0238">DNA-binding</keyword>
<feature type="compositionally biased region" description="Basic residues" evidence="6">
    <location>
        <begin position="108"/>
        <end position="118"/>
    </location>
</feature>
<evidence type="ECO:0000256" key="5">
    <source>
        <dbReference type="PROSITE-ProRule" id="PRU00309"/>
    </source>
</evidence>
<organism evidence="8 9">
    <name type="scientific">Perca fluviatilis</name>
    <name type="common">European perch</name>
    <dbReference type="NCBI Taxonomy" id="8168"/>
    <lineage>
        <taxon>Eukaryota</taxon>
        <taxon>Metazoa</taxon>
        <taxon>Chordata</taxon>
        <taxon>Craniata</taxon>
        <taxon>Vertebrata</taxon>
        <taxon>Euteleostomi</taxon>
        <taxon>Actinopterygii</taxon>
        <taxon>Neopterygii</taxon>
        <taxon>Teleostei</taxon>
        <taxon>Neoteleostei</taxon>
        <taxon>Acanthomorphata</taxon>
        <taxon>Eupercaria</taxon>
        <taxon>Perciformes</taxon>
        <taxon>Percoidei</taxon>
        <taxon>Percidae</taxon>
        <taxon>Percinae</taxon>
        <taxon>Perca</taxon>
    </lineage>
</organism>